<organism evidence="1 2">
    <name type="scientific">Candidatus Clostridium eludens</name>
    <dbReference type="NCBI Taxonomy" id="3381663"/>
    <lineage>
        <taxon>Bacteria</taxon>
        <taxon>Bacillati</taxon>
        <taxon>Bacillota</taxon>
        <taxon>Clostridia</taxon>
        <taxon>Eubacteriales</taxon>
        <taxon>Clostridiaceae</taxon>
        <taxon>Clostridium</taxon>
    </lineage>
</organism>
<dbReference type="Proteomes" id="UP001623660">
    <property type="component" value="Unassembled WGS sequence"/>
</dbReference>
<reference evidence="1 2" key="1">
    <citation type="submission" date="2024-11" db="EMBL/GenBank/DDBJ databases">
        <authorList>
            <person name="Heng Y.C."/>
            <person name="Lim A.C.H."/>
            <person name="Lee J.K.Y."/>
            <person name="Kittelmann S."/>
        </authorList>
    </citation>
    <scope>NUCLEOTIDE SEQUENCE [LARGE SCALE GENOMIC DNA]</scope>
    <source>
        <strain evidence="1 2">WILCCON 0269</strain>
    </source>
</reference>
<comment type="caution">
    <text evidence="1">The sequence shown here is derived from an EMBL/GenBank/DDBJ whole genome shotgun (WGS) entry which is preliminary data.</text>
</comment>
<dbReference type="EMBL" id="JBJHZX010000016">
    <property type="protein sequence ID" value="MFL0196239.1"/>
    <property type="molecule type" value="Genomic_DNA"/>
</dbReference>
<keyword evidence="2" id="KW-1185">Reference proteome</keyword>
<evidence type="ECO:0000313" key="1">
    <source>
        <dbReference type="EMBL" id="MFL0196239.1"/>
    </source>
</evidence>
<name>A0ABW8SM26_9CLOT</name>
<sequence length="40" mass="4753">MLKRYKTKQFIEIVENAELIEEFDTDLFFTITDFCCTEGA</sequence>
<evidence type="ECO:0000313" key="2">
    <source>
        <dbReference type="Proteomes" id="UP001623660"/>
    </source>
</evidence>
<accession>A0ABW8SM26</accession>
<gene>
    <name evidence="1" type="ORF">ACJDU8_11790</name>
</gene>
<proteinExistence type="predicted"/>
<dbReference type="RefSeq" id="WP_406792350.1">
    <property type="nucleotide sequence ID" value="NZ_JBJHZX010000016.1"/>
</dbReference>
<protein>
    <submittedName>
        <fullName evidence="1">Uncharacterized protein</fullName>
    </submittedName>
</protein>